<dbReference type="FunFam" id="3.40.50.300:FF:000356">
    <property type="entry name" value="DNA repair protein RecN"/>
    <property type="match status" value="1"/>
</dbReference>
<gene>
    <name evidence="10" type="primary">recN</name>
    <name evidence="10" type="ORF">I6U48_19405</name>
</gene>
<comment type="function">
    <text evidence="8">May be involved in recombinational repair of damaged DNA.</text>
</comment>
<dbReference type="GO" id="GO:0009432">
    <property type="term" value="P:SOS response"/>
    <property type="evidence" value="ECO:0007669"/>
    <property type="project" value="TreeGrafter"/>
</dbReference>
<evidence type="ECO:0000256" key="8">
    <source>
        <dbReference type="PIRNR" id="PIRNR003128"/>
    </source>
</evidence>
<evidence type="ECO:0000256" key="5">
    <source>
        <dbReference type="ARBA" id="ARBA00022840"/>
    </source>
</evidence>
<name>A0A949U0A5_9CLOT</name>
<dbReference type="FunFam" id="3.40.50.300:FF:000319">
    <property type="entry name" value="DNA repair protein RecN"/>
    <property type="match status" value="1"/>
</dbReference>
<evidence type="ECO:0000256" key="4">
    <source>
        <dbReference type="ARBA" id="ARBA00022763"/>
    </source>
</evidence>
<dbReference type="EMBL" id="JAEEGC010000106">
    <property type="protein sequence ID" value="MBV7275071.1"/>
    <property type="molecule type" value="Genomic_DNA"/>
</dbReference>
<dbReference type="PANTHER" id="PTHR11059">
    <property type="entry name" value="DNA REPAIR PROTEIN RECN"/>
    <property type="match status" value="1"/>
</dbReference>
<keyword evidence="3" id="KW-0547">Nucleotide-binding</keyword>
<comment type="caution">
    <text evidence="10">The sequence shown here is derived from an EMBL/GenBank/DDBJ whole genome shotgun (WGS) entry which is preliminary data.</text>
</comment>
<proteinExistence type="inferred from homology"/>
<dbReference type="AlphaFoldDB" id="A0A949U0A5"/>
<dbReference type="InterPro" id="IPR004604">
    <property type="entry name" value="DNA_recomb/repair_RecN"/>
</dbReference>
<evidence type="ECO:0000313" key="10">
    <source>
        <dbReference type="EMBL" id="MBV7275071.1"/>
    </source>
</evidence>
<sequence>MLLQLNIRNFALIESLTISFEKGFNVLSGETGAGKSILIDAINYVLGSKFSKDLIRTGENKTFVEAIFSLENSRTIEILKEQDIECDDLVIISRETFQSGKSIAKVNGKSILVSVLKIISSTLLDIHGQHENQNLLSSENHIHYLDYYGEEILKVLLDTYREKYYRLSDIENKICDLLGKDGEKEKLIDFFKYQIDEISSANLKENEEQDLEEKYKILSNAEKINNTLNSCYKHLHSGDENVLSIYDGLATVIREISALEEAFPRVKEIKSSLEEAYYNIEGSIDQIRSIKENVYYDEKELEYINSRIFQINSYKKKYGKTIKNILEYRDKIKLQYEEMINSNQIVEKLKKEKFKLIEELRIEGEKIHEERCRIAEKLEVKIKNELNFVGLEKSIFKVGVDLEDKFTLNGLDKVQFCISTNPGEPLKSLEKVVSGGELSRIMLALKTVFVDKDQIPSVIFDEIDTGISGRIAQCVAEKMYTISKNHQVFCVTHLPQIACISDMHYWVSKEVKDNKTYTKVRKMDEKEKEYEIARMIGGSEVTKLTLEHAKELIELANSKKNGIKV</sequence>
<dbReference type="GO" id="GO:0043590">
    <property type="term" value="C:bacterial nucleoid"/>
    <property type="evidence" value="ECO:0007669"/>
    <property type="project" value="TreeGrafter"/>
</dbReference>
<dbReference type="InterPro" id="IPR003395">
    <property type="entry name" value="RecF/RecN/SMC_N"/>
</dbReference>
<dbReference type="NCBIfam" id="TIGR00634">
    <property type="entry name" value="recN"/>
    <property type="match status" value="1"/>
</dbReference>
<evidence type="ECO:0000259" key="9">
    <source>
        <dbReference type="Pfam" id="PF02463"/>
    </source>
</evidence>
<dbReference type="Pfam" id="PF02463">
    <property type="entry name" value="SMC_N"/>
    <property type="match status" value="1"/>
</dbReference>
<dbReference type="GO" id="GO:0006281">
    <property type="term" value="P:DNA repair"/>
    <property type="evidence" value="ECO:0007669"/>
    <property type="project" value="UniProtKB-KW"/>
</dbReference>
<accession>A0A949U0A5</accession>
<keyword evidence="6 8" id="KW-0234">DNA repair</keyword>
<evidence type="ECO:0000256" key="3">
    <source>
        <dbReference type="ARBA" id="ARBA00022741"/>
    </source>
</evidence>
<comment type="similarity">
    <text evidence="1 8">Belongs to the RecN family.</text>
</comment>
<evidence type="ECO:0000256" key="2">
    <source>
        <dbReference type="ARBA" id="ARBA00021315"/>
    </source>
</evidence>
<dbReference type="Proteomes" id="UP000694308">
    <property type="component" value="Unassembled WGS sequence"/>
</dbReference>
<protein>
    <recommendedName>
        <fullName evidence="2 8">DNA repair protein RecN</fullName>
    </recommendedName>
    <alternativeName>
        <fullName evidence="7 8">Recombination protein N</fullName>
    </alternativeName>
</protein>
<reference evidence="10" key="1">
    <citation type="submission" date="2020-12" db="EMBL/GenBank/DDBJ databases">
        <title>Clostridium thailandense sp. nov., a novel acetogenic bacterium isolated from peat land soil in Thailand.</title>
        <authorList>
            <person name="Chaikitkaew S."/>
            <person name="Birkeland N.K."/>
        </authorList>
    </citation>
    <scope>NUCLEOTIDE SEQUENCE</scope>
    <source>
        <strain evidence="10">PL3</strain>
    </source>
</reference>
<dbReference type="CDD" id="cd03241">
    <property type="entry name" value="ABC_RecN"/>
    <property type="match status" value="2"/>
</dbReference>
<evidence type="ECO:0000256" key="1">
    <source>
        <dbReference type="ARBA" id="ARBA00009441"/>
    </source>
</evidence>
<evidence type="ECO:0000256" key="6">
    <source>
        <dbReference type="ARBA" id="ARBA00023204"/>
    </source>
</evidence>
<dbReference type="GO" id="GO:0006310">
    <property type="term" value="P:DNA recombination"/>
    <property type="evidence" value="ECO:0007669"/>
    <property type="project" value="InterPro"/>
</dbReference>
<dbReference type="RefSeq" id="WP_218322125.1">
    <property type="nucleotide sequence ID" value="NZ_JAEEGC010000106.1"/>
</dbReference>
<keyword evidence="11" id="KW-1185">Reference proteome</keyword>
<evidence type="ECO:0000313" key="11">
    <source>
        <dbReference type="Proteomes" id="UP000694308"/>
    </source>
</evidence>
<dbReference type="PIRSF" id="PIRSF003128">
    <property type="entry name" value="RecN"/>
    <property type="match status" value="1"/>
</dbReference>
<feature type="domain" description="RecF/RecN/SMC N-terminal" evidence="9">
    <location>
        <begin position="2"/>
        <end position="509"/>
    </location>
</feature>
<keyword evidence="4 8" id="KW-0227">DNA damage</keyword>
<keyword evidence="5" id="KW-0067">ATP-binding</keyword>
<dbReference type="PANTHER" id="PTHR11059:SF0">
    <property type="entry name" value="DNA REPAIR PROTEIN RECN"/>
    <property type="match status" value="1"/>
</dbReference>
<organism evidence="10 11">
    <name type="scientific">Clostridium thailandense</name>
    <dbReference type="NCBI Taxonomy" id="2794346"/>
    <lineage>
        <taxon>Bacteria</taxon>
        <taxon>Bacillati</taxon>
        <taxon>Bacillota</taxon>
        <taxon>Clostridia</taxon>
        <taxon>Eubacteriales</taxon>
        <taxon>Clostridiaceae</taxon>
        <taxon>Clostridium</taxon>
    </lineage>
</organism>
<evidence type="ECO:0000256" key="7">
    <source>
        <dbReference type="ARBA" id="ARBA00033408"/>
    </source>
</evidence>
<dbReference type="GO" id="GO:0005524">
    <property type="term" value="F:ATP binding"/>
    <property type="evidence" value="ECO:0007669"/>
    <property type="project" value="UniProtKB-KW"/>
</dbReference>